<keyword evidence="3" id="KW-1185">Reference proteome</keyword>
<feature type="region of interest" description="Disordered" evidence="1">
    <location>
        <begin position="61"/>
        <end position="84"/>
    </location>
</feature>
<dbReference type="RefSeq" id="WP_005461299.1">
    <property type="nucleotide sequence ID" value="NZ_CM001484.1"/>
</dbReference>
<dbReference type="Pfam" id="PF10944">
    <property type="entry name" value="DUF2630"/>
    <property type="match status" value="1"/>
</dbReference>
<reference evidence="3" key="2">
    <citation type="submission" date="2012-01" db="EMBL/GenBank/DDBJ databases">
        <title>Noncontiguous Finished sequence of chromosome of Saccharomonospora glauca K62.</title>
        <authorList>
            <consortium name="US DOE Joint Genome Institute"/>
            <person name="Lucas S."/>
            <person name="Han J."/>
            <person name="Lapidus A."/>
            <person name="Cheng J.-F."/>
            <person name="Goodwin L."/>
            <person name="Pitluck S."/>
            <person name="Peters L."/>
            <person name="Mikhailova N."/>
            <person name="Held B."/>
            <person name="Detter J.C."/>
            <person name="Han C."/>
            <person name="Tapia R."/>
            <person name="Land M."/>
            <person name="Hauser L."/>
            <person name="Kyrpides N."/>
            <person name="Ivanova N."/>
            <person name="Pagani I."/>
            <person name="Brambilla E.-M."/>
            <person name="Klenk H.-P."/>
            <person name="Woyke T."/>
        </authorList>
    </citation>
    <scope>NUCLEOTIDE SEQUENCE [LARGE SCALE GENOMIC DNA]</scope>
    <source>
        <strain evidence="3">K62</strain>
    </source>
</reference>
<evidence type="ECO:0000256" key="1">
    <source>
        <dbReference type="SAM" id="MobiDB-lite"/>
    </source>
</evidence>
<evidence type="ECO:0000313" key="3">
    <source>
        <dbReference type="Proteomes" id="UP000005087"/>
    </source>
</evidence>
<accession>I1CXE3</accession>
<name>I1CXE3_9PSEU</name>
<reference evidence="2 3" key="1">
    <citation type="submission" date="2011-09" db="EMBL/GenBank/DDBJ databases">
        <authorList>
            <consortium name="US DOE Joint Genome Institute (JGI-PGF)"/>
            <person name="Lucas S."/>
            <person name="Han J."/>
            <person name="Lapidus A."/>
            <person name="Cheng J.-F."/>
            <person name="Goodwin L."/>
            <person name="Pitluck S."/>
            <person name="Peters L."/>
            <person name="Land M.L."/>
            <person name="Hauser L."/>
            <person name="Brambilla E."/>
            <person name="Klenk H.-P."/>
            <person name="Woyke T.J."/>
        </authorList>
    </citation>
    <scope>NUCLEOTIDE SEQUENCE [LARGE SCALE GENOMIC DNA]</scope>
    <source>
        <strain evidence="2 3">K62</strain>
    </source>
</reference>
<dbReference type="EMBL" id="CM001484">
    <property type="protein sequence ID" value="EIE97367.1"/>
    <property type="molecule type" value="Genomic_DNA"/>
</dbReference>
<dbReference type="Proteomes" id="UP000005087">
    <property type="component" value="Chromosome"/>
</dbReference>
<dbReference type="InterPro" id="IPR020311">
    <property type="entry name" value="Uncharacterised_Rv0898c"/>
</dbReference>
<proteinExistence type="predicted"/>
<dbReference type="STRING" id="928724.SacglDRAFT_00413"/>
<dbReference type="AlphaFoldDB" id="I1CXE3"/>
<organism evidence="2 3">
    <name type="scientific">Saccharomonospora glauca K62</name>
    <dbReference type="NCBI Taxonomy" id="928724"/>
    <lineage>
        <taxon>Bacteria</taxon>
        <taxon>Bacillati</taxon>
        <taxon>Actinomycetota</taxon>
        <taxon>Actinomycetes</taxon>
        <taxon>Pseudonocardiales</taxon>
        <taxon>Pseudonocardiaceae</taxon>
        <taxon>Saccharomonospora</taxon>
    </lineage>
</organism>
<sequence length="84" mass="9593">MANTDGTDDPMSRINRLIAEERQLRARATGEGLDDDGKKRLKELEQSLDQCWDLLRRRRANAEFGGSPDQTEARPVSEVESYQQ</sequence>
<protein>
    <recommendedName>
        <fullName evidence="4">DUF2630 domain-containing protein</fullName>
    </recommendedName>
</protein>
<evidence type="ECO:0000313" key="2">
    <source>
        <dbReference type="EMBL" id="EIE97367.1"/>
    </source>
</evidence>
<dbReference type="OrthoDB" id="7376174at2"/>
<dbReference type="eggNOG" id="ENOG5032YIY">
    <property type="taxonomic scope" value="Bacteria"/>
</dbReference>
<dbReference type="HOGENOM" id="CLU_175454_0_0_11"/>
<gene>
    <name evidence="2" type="ORF">SacglDRAFT_00413</name>
</gene>
<evidence type="ECO:0008006" key="4">
    <source>
        <dbReference type="Google" id="ProtNLM"/>
    </source>
</evidence>